<keyword evidence="2" id="KW-1185">Reference proteome</keyword>
<dbReference type="Proteomes" id="UP000784294">
    <property type="component" value="Unassembled WGS sequence"/>
</dbReference>
<dbReference type="EMBL" id="CAAALY010091623">
    <property type="protein sequence ID" value="VEL28001.1"/>
    <property type="molecule type" value="Genomic_DNA"/>
</dbReference>
<reference evidence="1" key="1">
    <citation type="submission" date="2018-11" db="EMBL/GenBank/DDBJ databases">
        <authorList>
            <consortium name="Pathogen Informatics"/>
        </authorList>
    </citation>
    <scope>NUCLEOTIDE SEQUENCE</scope>
</reference>
<dbReference type="AlphaFoldDB" id="A0A3S5ATF1"/>
<evidence type="ECO:0000313" key="1">
    <source>
        <dbReference type="EMBL" id="VEL28001.1"/>
    </source>
</evidence>
<name>A0A3S5ATF1_9PLAT</name>
<gene>
    <name evidence="1" type="ORF">PXEA_LOCUS21441</name>
</gene>
<proteinExistence type="predicted"/>
<comment type="caution">
    <text evidence="1">The sequence shown here is derived from an EMBL/GenBank/DDBJ whole genome shotgun (WGS) entry which is preliminary data.</text>
</comment>
<organism evidence="1 2">
    <name type="scientific">Protopolystoma xenopodis</name>
    <dbReference type="NCBI Taxonomy" id="117903"/>
    <lineage>
        <taxon>Eukaryota</taxon>
        <taxon>Metazoa</taxon>
        <taxon>Spiralia</taxon>
        <taxon>Lophotrochozoa</taxon>
        <taxon>Platyhelminthes</taxon>
        <taxon>Monogenea</taxon>
        <taxon>Polyopisthocotylea</taxon>
        <taxon>Polystomatidea</taxon>
        <taxon>Polystomatidae</taxon>
        <taxon>Protopolystoma</taxon>
    </lineage>
</organism>
<evidence type="ECO:0000313" key="2">
    <source>
        <dbReference type="Proteomes" id="UP000784294"/>
    </source>
</evidence>
<protein>
    <submittedName>
        <fullName evidence="1">Uncharacterized protein</fullName>
    </submittedName>
</protein>
<sequence>MSQLYFVKCCTTPCSLARTTQNKACPSGSLSISLTLSLYRASPCVLSHALRDLEVSLVLLSSPPPNQFFRLPSLWQPHFLCPSLSLSLLLFLTFSVSAGLHG</sequence>
<accession>A0A3S5ATF1</accession>